<name>A0AAV1L2N2_9NEOP</name>
<evidence type="ECO:0000313" key="3">
    <source>
        <dbReference type="Proteomes" id="UP001314205"/>
    </source>
</evidence>
<dbReference type="PANTHER" id="PTHR10773:SF19">
    <property type="match status" value="1"/>
</dbReference>
<sequence length="588" mass="69101">MKLTILSRGDVMQNEARYESKGLPIFPRCGHDKKAFKCDKLTAQDIRRFHENFYKCKTKISQDNFILKYCTVNKAKNKCHFSRRKISAKYHIINKDARLKPVCQKTFLGALLVNVDRVKGVINRFYTSGGAQAVEGRGGDRKSMNYKAKRLSVQWFIEKFKAQESHYCRTDTKRLYLPPELNIRKMWRMYNSEREYDLKVKQSFFRKIFCTDYNIGFGSPRTDVCSTCISLQEQMKAGTDPRNKNQLITEKRIHRLKYKAFYKILQEDADFLKTITFDCQKNQALPKLPDQSAYYSRQFSFYHFAIVEGNSKAKLNKENVHSYYWTETSHNKGSNEIISAVYHYLQQVTFDERIKILRVVCDGCSGQNKNTEMLVMLGKWLYCEAPRHIKKIEIIFPVVGHSFIPPDRVFAKIERELKKKEVLTSPAHYVSVLKEHASVTELSSIPVYDWKTSYEPIIKPTTSWNFPFMKSKRFFLSRTKTENIFVQGEMHYKSEINKKILITKKNKKITMINPRIVLPHTVTPKSAKVNDVIKLLEKHFGSDWRNVPELEYYKSIEERLSPTNNIFENNMSEDENCEHGFEDNYSHI</sequence>
<keyword evidence="3" id="KW-1185">Reference proteome</keyword>
<protein>
    <recommendedName>
        <fullName evidence="1">DUF7869 domain-containing protein</fullName>
    </recommendedName>
</protein>
<reference evidence="2 3" key="1">
    <citation type="submission" date="2023-11" db="EMBL/GenBank/DDBJ databases">
        <authorList>
            <person name="Hedman E."/>
            <person name="Englund M."/>
            <person name="Stromberg M."/>
            <person name="Nyberg Akerstrom W."/>
            <person name="Nylinder S."/>
            <person name="Jareborg N."/>
            <person name="Kallberg Y."/>
            <person name="Kronander E."/>
        </authorList>
    </citation>
    <scope>NUCLEOTIDE SEQUENCE [LARGE SCALE GENOMIC DNA]</scope>
</reference>
<dbReference type="PANTHER" id="PTHR10773">
    <property type="entry name" value="DNA-DIRECTED RNA POLYMERASES I, II, AND III SUBUNIT RPABC2"/>
    <property type="match status" value="1"/>
</dbReference>
<proteinExistence type="predicted"/>
<feature type="domain" description="DUF7869" evidence="1">
    <location>
        <begin position="320"/>
        <end position="467"/>
    </location>
</feature>
<accession>A0AAV1L2N2</accession>
<dbReference type="Pfam" id="PF25273">
    <property type="entry name" value="DUF7869"/>
    <property type="match status" value="1"/>
</dbReference>
<gene>
    <name evidence="2" type="ORF">PARMNEM_LOCUS9601</name>
</gene>
<comment type="caution">
    <text evidence="2">The sequence shown here is derived from an EMBL/GenBank/DDBJ whole genome shotgun (WGS) entry which is preliminary data.</text>
</comment>
<dbReference type="InterPro" id="IPR057191">
    <property type="entry name" value="DUF7869"/>
</dbReference>
<dbReference type="Proteomes" id="UP001314205">
    <property type="component" value="Unassembled WGS sequence"/>
</dbReference>
<organism evidence="2 3">
    <name type="scientific">Parnassius mnemosyne</name>
    <name type="common">clouded apollo</name>
    <dbReference type="NCBI Taxonomy" id="213953"/>
    <lineage>
        <taxon>Eukaryota</taxon>
        <taxon>Metazoa</taxon>
        <taxon>Ecdysozoa</taxon>
        <taxon>Arthropoda</taxon>
        <taxon>Hexapoda</taxon>
        <taxon>Insecta</taxon>
        <taxon>Pterygota</taxon>
        <taxon>Neoptera</taxon>
        <taxon>Endopterygota</taxon>
        <taxon>Lepidoptera</taxon>
        <taxon>Glossata</taxon>
        <taxon>Ditrysia</taxon>
        <taxon>Papilionoidea</taxon>
        <taxon>Papilionidae</taxon>
        <taxon>Parnassiinae</taxon>
        <taxon>Parnassini</taxon>
        <taxon>Parnassius</taxon>
        <taxon>Driopa</taxon>
    </lineage>
</organism>
<dbReference type="AlphaFoldDB" id="A0AAV1L2N2"/>
<evidence type="ECO:0000259" key="1">
    <source>
        <dbReference type="Pfam" id="PF25273"/>
    </source>
</evidence>
<evidence type="ECO:0000313" key="2">
    <source>
        <dbReference type="EMBL" id="CAK1589045.1"/>
    </source>
</evidence>
<dbReference type="EMBL" id="CAVLGL010000083">
    <property type="protein sequence ID" value="CAK1589045.1"/>
    <property type="molecule type" value="Genomic_DNA"/>
</dbReference>